<comment type="caution">
    <text evidence="1">The sequence shown here is derived from an EMBL/GenBank/DDBJ whole genome shotgun (WGS) entry which is preliminary data.</text>
</comment>
<dbReference type="EMBL" id="BMES01000002">
    <property type="protein sequence ID" value="GGH24263.1"/>
    <property type="molecule type" value="Genomic_DNA"/>
</dbReference>
<organism evidence="1 2">
    <name type="scientific">Alsobacter metallidurans</name>
    <dbReference type="NCBI Taxonomy" id="340221"/>
    <lineage>
        <taxon>Bacteria</taxon>
        <taxon>Pseudomonadati</taxon>
        <taxon>Pseudomonadota</taxon>
        <taxon>Alphaproteobacteria</taxon>
        <taxon>Hyphomicrobiales</taxon>
        <taxon>Alsobacteraceae</taxon>
        <taxon>Alsobacter</taxon>
    </lineage>
</organism>
<gene>
    <name evidence="1" type="ORF">GCM10007036_30550</name>
</gene>
<sequence length="97" mass="9995">MMKKTGERSELAAGGKRVTYYVALPFTRDAEGELAAGEAAEFQSPGAATQAANALSKKHGGAVAFSRSGDPSSGEFDDAVVLIRVGDVPADLESFTS</sequence>
<dbReference type="Proteomes" id="UP000603912">
    <property type="component" value="Unassembled WGS sequence"/>
</dbReference>
<name>A0A917I7X9_9HYPH</name>
<dbReference type="AlphaFoldDB" id="A0A917I7X9"/>
<reference evidence="1" key="1">
    <citation type="journal article" date="2014" name="Int. J. Syst. Evol. Microbiol.">
        <title>Complete genome sequence of Corynebacterium casei LMG S-19264T (=DSM 44701T), isolated from a smear-ripened cheese.</title>
        <authorList>
            <consortium name="US DOE Joint Genome Institute (JGI-PGF)"/>
            <person name="Walter F."/>
            <person name="Albersmeier A."/>
            <person name="Kalinowski J."/>
            <person name="Ruckert C."/>
        </authorList>
    </citation>
    <scope>NUCLEOTIDE SEQUENCE</scope>
    <source>
        <strain evidence="1">CGMCC 1.12214</strain>
    </source>
</reference>
<keyword evidence="2" id="KW-1185">Reference proteome</keyword>
<evidence type="ECO:0000313" key="2">
    <source>
        <dbReference type="Proteomes" id="UP000603912"/>
    </source>
</evidence>
<reference evidence="1" key="2">
    <citation type="submission" date="2020-09" db="EMBL/GenBank/DDBJ databases">
        <authorList>
            <person name="Sun Q."/>
            <person name="Zhou Y."/>
        </authorList>
    </citation>
    <scope>NUCLEOTIDE SEQUENCE</scope>
    <source>
        <strain evidence="1">CGMCC 1.12214</strain>
    </source>
</reference>
<proteinExistence type="predicted"/>
<protein>
    <submittedName>
        <fullName evidence="1">Uncharacterized protein</fullName>
    </submittedName>
</protein>
<evidence type="ECO:0000313" key="1">
    <source>
        <dbReference type="EMBL" id="GGH24263.1"/>
    </source>
</evidence>
<accession>A0A917I7X9</accession>